<dbReference type="InterPro" id="IPR016187">
    <property type="entry name" value="CTDL_fold"/>
</dbReference>
<proteinExistence type="predicted"/>
<reference evidence="2 3" key="1">
    <citation type="submission" date="2024-01" db="EMBL/GenBank/DDBJ databases">
        <title>The genome of the rayed Mediterranean limpet Patella caerulea (Linnaeus, 1758).</title>
        <authorList>
            <person name="Anh-Thu Weber A."/>
            <person name="Halstead-Nussloch G."/>
        </authorList>
    </citation>
    <scope>NUCLEOTIDE SEQUENCE [LARGE SCALE GENOMIC DNA]</scope>
    <source>
        <strain evidence="2">AATW-2023a</strain>
        <tissue evidence="2">Whole specimen</tissue>
    </source>
</reference>
<feature type="domain" description="C-type lectin" evidence="1">
    <location>
        <begin position="120"/>
        <end position="233"/>
    </location>
</feature>
<sequence length="237" mass="26754">MEIVHLLGVCVFIIPRVDALLWHYLSLDNYLLDNFNVNVTTSSKLRCAGLASTDTSVQGFAFNTLAKLCYLYSYQPTQSSPTTQYFASPVMKTFYRTIPAQPEVECTNTGYEWCPDCNGCFRVYTSHLPVAVANQTCIDDGGYLIRLTSSATKTWLTSKMLSLSVDKVWVGAQEINHGLFLWDSGDEIDDALWYRKPSVNDVSDNKDFVTYDPYFKSILNKIPTQMYVSTACELNMV</sequence>
<dbReference type="InterPro" id="IPR016186">
    <property type="entry name" value="C-type_lectin-like/link_sf"/>
</dbReference>
<dbReference type="InterPro" id="IPR001304">
    <property type="entry name" value="C-type_lectin-like"/>
</dbReference>
<evidence type="ECO:0000313" key="2">
    <source>
        <dbReference type="EMBL" id="KAK6177622.1"/>
    </source>
</evidence>
<evidence type="ECO:0000259" key="1">
    <source>
        <dbReference type="PROSITE" id="PS50041"/>
    </source>
</evidence>
<comment type="caution">
    <text evidence="2">The sequence shown here is derived from an EMBL/GenBank/DDBJ whole genome shotgun (WGS) entry which is preliminary data.</text>
</comment>
<accession>A0AAN8JHH9</accession>
<dbReference type="Proteomes" id="UP001347796">
    <property type="component" value="Unassembled WGS sequence"/>
</dbReference>
<evidence type="ECO:0000313" key="3">
    <source>
        <dbReference type="Proteomes" id="UP001347796"/>
    </source>
</evidence>
<dbReference type="AlphaFoldDB" id="A0AAN8JHH9"/>
<keyword evidence="3" id="KW-1185">Reference proteome</keyword>
<dbReference type="CDD" id="cd00037">
    <property type="entry name" value="CLECT"/>
    <property type="match status" value="1"/>
</dbReference>
<gene>
    <name evidence="2" type="ORF">SNE40_015684</name>
</gene>
<dbReference type="Gene3D" id="3.10.100.10">
    <property type="entry name" value="Mannose-Binding Protein A, subunit A"/>
    <property type="match status" value="1"/>
</dbReference>
<organism evidence="2 3">
    <name type="scientific">Patella caerulea</name>
    <name type="common">Rayed Mediterranean limpet</name>
    <dbReference type="NCBI Taxonomy" id="87958"/>
    <lineage>
        <taxon>Eukaryota</taxon>
        <taxon>Metazoa</taxon>
        <taxon>Spiralia</taxon>
        <taxon>Lophotrochozoa</taxon>
        <taxon>Mollusca</taxon>
        <taxon>Gastropoda</taxon>
        <taxon>Patellogastropoda</taxon>
        <taxon>Patelloidea</taxon>
        <taxon>Patellidae</taxon>
        <taxon>Patella</taxon>
    </lineage>
</organism>
<dbReference type="PROSITE" id="PS50041">
    <property type="entry name" value="C_TYPE_LECTIN_2"/>
    <property type="match status" value="1"/>
</dbReference>
<name>A0AAN8JHH9_PATCE</name>
<protein>
    <recommendedName>
        <fullName evidence="1">C-type lectin domain-containing protein</fullName>
    </recommendedName>
</protein>
<dbReference type="SUPFAM" id="SSF56436">
    <property type="entry name" value="C-type lectin-like"/>
    <property type="match status" value="1"/>
</dbReference>
<dbReference type="EMBL" id="JAZGQO010000010">
    <property type="protein sequence ID" value="KAK6177622.1"/>
    <property type="molecule type" value="Genomic_DNA"/>
</dbReference>